<dbReference type="AlphaFoldDB" id="A0A3B0SMV1"/>
<feature type="domain" description="PilZ" evidence="2">
    <location>
        <begin position="31"/>
        <end position="108"/>
    </location>
</feature>
<dbReference type="SUPFAM" id="SSF141371">
    <property type="entry name" value="PilZ domain-like"/>
    <property type="match status" value="1"/>
</dbReference>
<dbReference type="EMBL" id="UOEH01000353">
    <property type="protein sequence ID" value="VAW02029.1"/>
    <property type="molecule type" value="Genomic_DNA"/>
</dbReference>
<dbReference type="GO" id="GO:0035438">
    <property type="term" value="F:cyclic-di-GMP binding"/>
    <property type="evidence" value="ECO:0007669"/>
    <property type="project" value="InterPro"/>
</dbReference>
<gene>
    <name evidence="3" type="ORF">MNBD_ALPHA05-1120</name>
</gene>
<organism evidence="3">
    <name type="scientific">hydrothermal vent metagenome</name>
    <dbReference type="NCBI Taxonomy" id="652676"/>
    <lineage>
        <taxon>unclassified sequences</taxon>
        <taxon>metagenomes</taxon>
        <taxon>ecological metagenomes</taxon>
    </lineage>
</organism>
<protein>
    <recommendedName>
        <fullName evidence="2">PilZ domain-containing protein</fullName>
    </recommendedName>
</protein>
<evidence type="ECO:0000259" key="2">
    <source>
        <dbReference type="Pfam" id="PF07238"/>
    </source>
</evidence>
<name>A0A3B0SMV1_9ZZZZ</name>
<accession>A0A3B0SMV1</accession>
<feature type="compositionally biased region" description="Basic and acidic residues" evidence="1">
    <location>
        <begin position="20"/>
        <end position="35"/>
    </location>
</feature>
<dbReference type="Pfam" id="PF07238">
    <property type="entry name" value="PilZ"/>
    <property type="match status" value="1"/>
</dbReference>
<proteinExistence type="predicted"/>
<evidence type="ECO:0000256" key="1">
    <source>
        <dbReference type="SAM" id="MobiDB-lite"/>
    </source>
</evidence>
<feature type="region of interest" description="Disordered" evidence="1">
    <location>
        <begin position="1"/>
        <end position="35"/>
    </location>
</feature>
<dbReference type="Gene3D" id="2.40.10.220">
    <property type="entry name" value="predicted glycosyltransferase like domains"/>
    <property type="match status" value="1"/>
</dbReference>
<sequence length="110" mass="12071">MSAPEKPSFGKRVTKSAKITPRETIPDPNDKREQGRAAAFKNAKLILRNNSVIECITRNVSDKGCLISAVGAENLPDEVCIRLSPLSEPLNAKVVWRDKGEAGLEFLKQP</sequence>
<dbReference type="InterPro" id="IPR009875">
    <property type="entry name" value="PilZ_domain"/>
</dbReference>
<evidence type="ECO:0000313" key="3">
    <source>
        <dbReference type="EMBL" id="VAW02029.1"/>
    </source>
</evidence>
<reference evidence="3" key="1">
    <citation type="submission" date="2018-06" db="EMBL/GenBank/DDBJ databases">
        <authorList>
            <person name="Zhirakovskaya E."/>
        </authorList>
    </citation>
    <scope>NUCLEOTIDE SEQUENCE</scope>
</reference>